<evidence type="ECO:0000313" key="2">
    <source>
        <dbReference type="EMBL" id="CAH2039714.1"/>
    </source>
</evidence>
<evidence type="ECO:0000313" key="3">
    <source>
        <dbReference type="Proteomes" id="UP000837857"/>
    </source>
</evidence>
<organism evidence="2 3">
    <name type="scientific">Iphiclides podalirius</name>
    <name type="common">scarce swallowtail</name>
    <dbReference type="NCBI Taxonomy" id="110791"/>
    <lineage>
        <taxon>Eukaryota</taxon>
        <taxon>Metazoa</taxon>
        <taxon>Ecdysozoa</taxon>
        <taxon>Arthropoda</taxon>
        <taxon>Hexapoda</taxon>
        <taxon>Insecta</taxon>
        <taxon>Pterygota</taxon>
        <taxon>Neoptera</taxon>
        <taxon>Endopterygota</taxon>
        <taxon>Lepidoptera</taxon>
        <taxon>Glossata</taxon>
        <taxon>Ditrysia</taxon>
        <taxon>Papilionoidea</taxon>
        <taxon>Papilionidae</taxon>
        <taxon>Papilioninae</taxon>
        <taxon>Iphiclides</taxon>
    </lineage>
</organism>
<proteinExistence type="predicted"/>
<reference evidence="2" key="1">
    <citation type="submission" date="2022-03" db="EMBL/GenBank/DDBJ databases">
        <authorList>
            <person name="Martin H S."/>
        </authorList>
    </citation>
    <scope>NUCLEOTIDE SEQUENCE</scope>
</reference>
<gene>
    <name evidence="2" type="ORF">IPOD504_LOCUS1916</name>
</gene>
<feature type="region of interest" description="Disordered" evidence="1">
    <location>
        <begin position="66"/>
        <end position="164"/>
    </location>
</feature>
<dbReference type="EMBL" id="OW152823">
    <property type="protein sequence ID" value="CAH2039714.1"/>
    <property type="molecule type" value="Genomic_DNA"/>
</dbReference>
<feature type="compositionally biased region" description="Basic and acidic residues" evidence="1">
    <location>
        <begin position="95"/>
        <end position="119"/>
    </location>
</feature>
<dbReference type="Proteomes" id="UP000837857">
    <property type="component" value="Chromosome 11"/>
</dbReference>
<sequence>MHMSVHGQVHVHGMGLTGLARVGEQDRSWGLSAVRRHKGSCTDTAHEQTLGGHARARARVAYRDANGCGVSGRDLRLAVEPESDRVRPNSPLTARSERRMSSGSRRTHDERRRSLRREPVGTPPSAPSAHVRMSVDHGRHCPTAPVGNKAPARRAATTLHGARE</sequence>
<evidence type="ECO:0000256" key="1">
    <source>
        <dbReference type="SAM" id="MobiDB-lite"/>
    </source>
</evidence>
<accession>A0ABN8HUY1</accession>
<feature type="compositionally biased region" description="Basic and acidic residues" evidence="1">
    <location>
        <begin position="73"/>
        <end position="87"/>
    </location>
</feature>
<name>A0ABN8HUY1_9NEOP</name>
<keyword evidence="3" id="KW-1185">Reference proteome</keyword>
<protein>
    <submittedName>
        <fullName evidence="2">Uncharacterized protein</fullName>
    </submittedName>
</protein>
<feature type="non-terminal residue" evidence="2">
    <location>
        <position position="1"/>
    </location>
</feature>